<proteinExistence type="predicted"/>
<evidence type="ECO:0000313" key="4">
    <source>
        <dbReference type="Proteomes" id="UP000800039"/>
    </source>
</evidence>
<dbReference type="OrthoDB" id="3788773at2759"/>
<gene>
    <name evidence="3" type="ORF">K460DRAFT_391462</name>
</gene>
<name>A0A9P4GSQ9_9PLEO</name>
<accession>A0A9P4GSQ9</accession>
<keyword evidence="1" id="KW-1133">Transmembrane helix</keyword>
<evidence type="ECO:0000313" key="3">
    <source>
        <dbReference type="EMBL" id="KAF1851117.1"/>
    </source>
</evidence>
<sequence>MFAKITLFLLLFSTLLFAKTLPPSERIDSSRKHTSCHSQHSRINAMITFNRKDLFEFDFAVITKYRTFYPDILRYALQVEAWQISRLGKDTECGWHKARSSSPNNSSITSQWKAVADDHIPPVKGQLPSNETVDSISRILERNQPAGDVYELSTIILGYSSGFLAFLLLLVLVHHCAKDSDQPMLDTTKDVENVELSSITSQCITDFISAHRETTPAGVLKAIHTSTHERSMSSMNTIRSEPLPLYSVDQADR</sequence>
<evidence type="ECO:0000256" key="1">
    <source>
        <dbReference type="SAM" id="Phobius"/>
    </source>
</evidence>
<organism evidence="3 4">
    <name type="scientific">Cucurbitaria berberidis CBS 394.84</name>
    <dbReference type="NCBI Taxonomy" id="1168544"/>
    <lineage>
        <taxon>Eukaryota</taxon>
        <taxon>Fungi</taxon>
        <taxon>Dikarya</taxon>
        <taxon>Ascomycota</taxon>
        <taxon>Pezizomycotina</taxon>
        <taxon>Dothideomycetes</taxon>
        <taxon>Pleosporomycetidae</taxon>
        <taxon>Pleosporales</taxon>
        <taxon>Pleosporineae</taxon>
        <taxon>Cucurbitariaceae</taxon>
        <taxon>Cucurbitaria</taxon>
    </lineage>
</organism>
<evidence type="ECO:0000256" key="2">
    <source>
        <dbReference type="SAM" id="SignalP"/>
    </source>
</evidence>
<keyword evidence="4" id="KW-1185">Reference proteome</keyword>
<feature type="transmembrane region" description="Helical" evidence="1">
    <location>
        <begin position="152"/>
        <end position="173"/>
    </location>
</feature>
<keyword evidence="2" id="KW-0732">Signal</keyword>
<keyword evidence="1" id="KW-0812">Transmembrane</keyword>
<dbReference type="RefSeq" id="XP_040793680.1">
    <property type="nucleotide sequence ID" value="XM_040935833.1"/>
</dbReference>
<reference evidence="3" key="1">
    <citation type="submission" date="2020-01" db="EMBL/GenBank/DDBJ databases">
        <authorList>
            <consortium name="DOE Joint Genome Institute"/>
            <person name="Haridas S."/>
            <person name="Albert R."/>
            <person name="Binder M."/>
            <person name="Bloem J."/>
            <person name="Labutti K."/>
            <person name="Salamov A."/>
            <person name="Andreopoulos B."/>
            <person name="Baker S.E."/>
            <person name="Barry K."/>
            <person name="Bills G."/>
            <person name="Bluhm B.H."/>
            <person name="Cannon C."/>
            <person name="Castanera R."/>
            <person name="Culley D.E."/>
            <person name="Daum C."/>
            <person name="Ezra D."/>
            <person name="Gonzalez J.B."/>
            <person name="Henrissat B."/>
            <person name="Kuo A."/>
            <person name="Liang C."/>
            <person name="Lipzen A."/>
            <person name="Lutzoni F."/>
            <person name="Magnuson J."/>
            <person name="Mondo S."/>
            <person name="Nolan M."/>
            <person name="Ohm R."/>
            <person name="Pangilinan J."/>
            <person name="Park H.-J."/>
            <person name="Ramirez L."/>
            <person name="Alfaro M."/>
            <person name="Sun H."/>
            <person name="Tritt A."/>
            <person name="Yoshinaga Y."/>
            <person name="Zwiers L.-H."/>
            <person name="Turgeon B.G."/>
            <person name="Goodwin S.B."/>
            <person name="Spatafora J.W."/>
            <person name="Crous P.W."/>
            <person name="Grigoriev I.V."/>
        </authorList>
    </citation>
    <scope>NUCLEOTIDE SEQUENCE</scope>
    <source>
        <strain evidence="3">CBS 394.84</strain>
    </source>
</reference>
<dbReference type="GeneID" id="63853084"/>
<protein>
    <submittedName>
        <fullName evidence="3">Uncharacterized protein</fullName>
    </submittedName>
</protein>
<dbReference type="AlphaFoldDB" id="A0A9P4GSQ9"/>
<comment type="caution">
    <text evidence="3">The sequence shown here is derived from an EMBL/GenBank/DDBJ whole genome shotgun (WGS) entry which is preliminary data.</text>
</comment>
<dbReference type="Proteomes" id="UP000800039">
    <property type="component" value="Unassembled WGS sequence"/>
</dbReference>
<dbReference type="EMBL" id="ML976614">
    <property type="protein sequence ID" value="KAF1851117.1"/>
    <property type="molecule type" value="Genomic_DNA"/>
</dbReference>
<feature type="signal peptide" evidence="2">
    <location>
        <begin position="1"/>
        <end position="18"/>
    </location>
</feature>
<feature type="chain" id="PRO_5040279581" evidence="2">
    <location>
        <begin position="19"/>
        <end position="253"/>
    </location>
</feature>
<keyword evidence="1" id="KW-0472">Membrane</keyword>